<proteinExistence type="predicted"/>
<name>A1UIV4_MYCSK</name>
<sequence>MSDPVLQRFFADPLIAAQHKRCGKLVAVYRVDASGGIWYRDRQQCRCAPSPTLPEGAELAALVERAEARERWSSHRARIRIYI</sequence>
<protein>
    <submittedName>
        <fullName evidence="1">Uncharacterized protein</fullName>
    </submittedName>
</protein>
<organism evidence="1">
    <name type="scientific">Mycobacterium sp. (strain KMS)</name>
    <dbReference type="NCBI Taxonomy" id="189918"/>
    <lineage>
        <taxon>Bacteria</taxon>
        <taxon>Bacillati</taxon>
        <taxon>Actinomycetota</taxon>
        <taxon>Actinomycetes</taxon>
        <taxon>Mycobacteriales</taxon>
        <taxon>Mycobacteriaceae</taxon>
        <taxon>Mycobacterium</taxon>
    </lineage>
</organism>
<evidence type="ECO:0000313" key="1">
    <source>
        <dbReference type="EMBL" id="ABL92762.1"/>
    </source>
</evidence>
<dbReference type="STRING" id="189918.Mkms_3568"/>
<reference evidence="1" key="1">
    <citation type="submission" date="2006-12" db="EMBL/GenBank/DDBJ databases">
        <title>Complete sequence of chromosome of Mycobacterium sp. KMS.</title>
        <authorList>
            <consortium name="US DOE Joint Genome Institute"/>
            <person name="Copeland A."/>
            <person name="Lucas S."/>
            <person name="Lapidus A."/>
            <person name="Barry K."/>
            <person name="Detter J.C."/>
            <person name="Glavina del Rio T."/>
            <person name="Hammon N."/>
            <person name="Israni S."/>
            <person name="Dalin E."/>
            <person name="Tice H."/>
            <person name="Pitluck S."/>
            <person name="Kiss H."/>
            <person name="Brettin T."/>
            <person name="Bruce D."/>
            <person name="Han C."/>
            <person name="Tapia R."/>
            <person name="Gilna P."/>
            <person name="Schmutz J."/>
            <person name="Larimer F."/>
            <person name="Land M."/>
            <person name="Hauser L."/>
            <person name="Kyrpides N."/>
            <person name="Mikhailova N."/>
            <person name="Miller C.D."/>
            <person name="Richardson P."/>
        </authorList>
    </citation>
    <scope>NUCLEOTIDE SEQUENCE [LARGE SCALE GENOMIC DNA]</scope>
    <source>
        <strain evidence="1">KMS</strain>
    </source>
</reference>
<accession>A1UIV4</accession>
<dbReference type="EMBL" id="CP000518">
    <property type="protein sequence ID" value="ABL92762.1"/>
    <property type="molecule type" value="Genomic_DNA"/>
</dbReference>
<dbReference type="KEGG" id="mkm:Mkms_3568"/>
<dbReference type="AlphaFoldDB" id="A1UIV4"/>
<gene>
    <name evidence="1" type="ordered locus">Mkms_3568</name>
</gene>
<dbReference type="HOGENOM" id="CLU_2538985_0_0_11"/>